<evidence type="ECO:0000313" key="2">
    <source>
        <dbReference type="Proteomes" id="UP000494111"/>
    </source>
</evidence>
<dbReference type="EMBL" id="CADIJO010000039">
    <property type="protein sequence ID" value="CAB3742060.1"/>
    <property type="molecule type" value="Genomic_DNA"/>
</dbReference>
<dbReference type="Proteomes" id="UP000494111">
    <property type="component" value="Unassembled WGS sequence"/>
</dbReference>
<gene>
    <name evidence="1" type="ORF">LMG3458_05916</name>
</gene>
<name>A0A6S7AS01_9BURK</name>
<protein>
    <submittedName>
        <fullName evidence="1">Uncharacterized protein</fullName>
    </submittedName>
</protein>
<evidence type="ECO:0000313" key="1">
    <source>
        <dbReference type="EMBL" id="CAB3742060.1"/>
    </source>
</evidence>
<accession>A0A6S7AS01</accession>
<reference evidence="1 2" key="1">
    <citation type="submission" date="2020-04" db="EMBL/GenBank/DDBJ databases">
        <authorList>
            <person name="De Canck E."/>
        </authorList>
    </citation>
    <scope>NUCLEOTIDE SEQUENCE [LARGE SCALE GENOMIC DNA]</scope>
    <source>
        <strain evidence="1 2">LMG 3458</strain>
    </source>
</reference>
<proteinExistence type="predicted"/>
<dbReference type="AlphaFoldDB" id="A0A6S7AS01"/>
<sequence>MPEQSPEALELDAARAKLRLWREVEPAYQKQFEDVLAPLESAALELKAKLVLCFDHACKQKELTRAERELASELVQQLGQETLAAIVLDGTPADCDVDRLKAVYLKHSGSDFDAEVADELAQIQAHAVTLALAVPAEPDAGPDLAAQLAAVKRELAAVEEHFAARFHFDPDQDIDPAELMEDLAAEIEDAEEYIGELEFELTQFVDMQQVKAWLKAMKKQLDANKRRDGGA</sequence>
<dbReference type="RefSeq" id="WP_175196091.1">
    <property type="nucleotide sequence ID" value="NZ_CADIJO010000039.1"/>
</dbReference>
<organism evidence="1 2">
    <name type="scientific">Achromobacter deleyi</name>
    <dbReference type="NCBI Taxonomy" id="1353891"/>
    <lineage>
        <taxon>Bacteria</taxon>
        <taxon>Pseudomonadati</taxon>
        <taxon>Pseudomonadota</taxon>
        <taxon>Betaproteobacteria</taxon>
        <taxon>Burkholderiales</taxon>
        <taxon>Alcaligenaceae</taxon>
        <taxon>Achromobacter</taxon>
    </lineage>
</organism>